<dbReference type="Proteomes" id="UP001242995">
    <property type="component" value="Unassembled WGS sequence"/>
</dbReference>
<dbReference type="EMBL" id="JAUSTF010000002">
    <property type="protein sequence ID" value="MDQ0180157.1"/>
    <property type="molecule type" value="Genomic_DNA"/>
</dbReference>
<evidence type="ECO:0000313" key="4">
    <source>
        <dbReference type="Proteomes" id="UP001230951"/>
    </source>
</evidence>
<protein>
    <submittedName>
        <fullName evidence="2">Uncharacterized protein</fullName>
    </submittedName>
</protein>
<keyword evidence="4" id="KW-1185">Reference proteome</keyword>
<gene>
    <name evidence="2" type="ORF">J2S90_000130</name>
    <name evidence="3" type="ORF">J2S93_001573</name>
</gene>
<evidence type="ECO:0000313" key="2">
    <source>
        <dbReference type="EMBL" id="MDP9903190.1"/>
    </source>
</evidence>
<feature type="compositionally biased region" description="Polar residues" evidence="1">
    <location>
        <begin position="203"/>
        <end position="216"/>
    </location>
</feature>
<comment type="caution">
    <text evidence="2">The sequence shown here is derived from an EMBL/GenBank/DDBJ whole genome shotgun (WGS) entry which is preliminary data.</text>
</comment>
<organism evidence="2 5">
    <name type="scientific">Arthrobacter bambusae</name>
    <dbReference type="NCBI Taxonomy" id="1338426"/>
    <lineage>
        <taxon>Bacteria</taxon>
        <taxon>Bacillati</taxon>
        <taxon>Actinomycetota</taxon>
        <taxon>Actinomycetes</taxon>
        <taxon>Micrococcales</taxon>
        <taxon>Micrococcaceae</taxon>
        <taxon>Arthrobacter</taxon>
    </lineage>
</organism>
<reference evidence="2 4" key="1">
    <citation type="submission" date="2023-07" db="EMBL/GenBank/DDBJ databases">
        <title>Sorghum-associated microbial communities from plants grown in Nebraska, USA.</title>
        <authorList>
            <person name="Schachtman D."/>
        </authorList>
    </citation>
    <scope>NUCLEOTIDE SEQUENCE</scope>
    <source>
        <strain evidence="2">DS1006</strain>
        <strain evidence="3 4">DS1016</strain>
    </source>
</reference>
<dbReference type="EMBL" id="JAUSRG010000001">
    <property type="protein sequence ID" value="MDP9903190.1"/>
    <property type="molecule type" value="Genomic_DNA"/>
</dbReference>
<feature type="compositionally biased region" description="Basic and acidic residues" evidence="1">
    <location>
        <begin position="224"/>
        <end position="235"/>
    </location>
</feature>
<dbReference type="AlphaFoldDB" id="A0AAW8DD23"/>
<sequence length="235" mass="26110">MSDSTAETDRKKTRAALLEALRKPRQEATEEVNWLLVTDSRQMRDEFTMASLEAETWEDSVERQLADLGDEEPITDYEIDTMREGLNASLRAARAAGQRSREAFDARRAFFAHMLLEVRQAHKVLLNDDALSAIQLLNADGYLAQALEMNQDRFTQFYGGDLALTPEASQEGQPTMQPGVSGGIDYSRSGGGGVVSASEKNRQPLQEPQRLSTVLQETALLPPEPDHDLEPGLDF</sequence>
<name>A0AAW8DD23_9MICC</name>
<feature type="region of interest" description="Disordered" evidence="1">
    <location>
        <begin position="166"/>
        <end position="235"/>
    </location>
</feature>
<dbReference type="Proteomes" id="UP001230951">
    <property type="component" value="Unassembled WGS sequence"/>
</dbReference>
<dbReference type="RefSeq" id="WP_306958811.1">
    <property type="nucleotide sequence ID" value="NZ_JAUSRG010000001.1"/>
</dbReference>
<evidence type="ECO:0000256" key="1">
    <source>
        <dbReference type="SAM" id="MobiDB-lite"/>
    </source>
</evidence>
<evidence type="ECO:0000313" key="5">
    <source>
        <dbReference type="Proteomes" id="UP001242995"/>
    </source>
</evidence>
<feature type="compositionally biased region" description="Polar residues" evidence="1">
    <location>
        <begin position="167"/>
        <end position="178"/>
    </location>
</feature>
<accession>A0AAW8DD23</accession>
<evidence type="ECO:0000313" key="3">
    <source>
        <dbReference type="EMBL" id="MDQ0180157.1"/>
    </source>
</evidence>
<proteinExistence type="predicted"/>